<gene>
    <name evidence="1" type="ORF">AM496_04415</name>
</gene>
<dbReference type="EMBL" id="LIXH01000022">
    <property type="protein sequence ID" value="KOS33221.1"/>
    <property type="molecule type" value="Genomic_DNA"/>
</dbReference>
<comment type="caution">
    <text evidence="1">The sequence shown here is derived from an EMBL/GenBank/DDBJ whole genome shotgun (WGS) entry which is preliminary data.</text>
</comment>
<accession>A0ABD4B5Q6</accession>
<protein>
    <submittedName>
        <fullName evidence="1">Uncharacterized protein</fullName>
    </submittedName>
</protein>
<proteinExistence type="predicted"/>
<dbReference type="AlphaFoldDB" id="A0ABD4B5Q6"/>
<name>A0ABD4B5Q6_HELPX</name>
<organism evidence="1 2">
    <name type="scientific">Helicobacter pylori</name>
    <name type="common">Campylobacter pylori</name>
    <dbReference type="NCBI Taxonomy" id="210"/>
    <lineage>
        <taxon>Bacteria</taxon>
        <taxon>Pseudomonadati</taxon>
        <taxon>Campylobacterota</taxon>
        <taxon>Epsilonproteobacteria</taxon>
        <taxon>Campylobacterales</taxon>
        <taxon>Helicobacteraceae</taxon>
        <taxon>Helicobacter</taxon>
    </lineage>
</organism>
<dbReference type="Proteomes" id="UP000037777">
    <property type="component" value="Unassembled WGS sequence"/>
</dbReference>
<evidence type="ECO:0000313" key="1">
    <source>
        <dbReference type="EMBL" id="KOS33221.1"/>
    </source>
</evidence>
<feature type="non-terminal residue" evidence="1">
    <location>
        <position position="1"/>
    </location>
</feature>
<reference evidence="1 2" key="1">
    <citation type="submission" date="2015-08" db="EMBL/GenBank/DDBJ databases">
        <title>Comparative genomics of Helicobacter pylori strains.</title>
        <authorList>
            <person name="Kumar N."/>
            <person name="Albert M.J."/>
            <person name="Al-Akbal H.M."/>
            <person name="Ahmed N."/>
        </authorList>
    </citation>
    <scope>NUCLEOTIDE SEQUENCE [LARGE SCALE GENOMIC DNA]</scope>
    <source>
        <strain evidence="1 2">59</strain>
    </source>
</reference>
<sequence>GVGGVGGVGGLWGPASVGLGAPGVFLLGSCEWPLFKTNKFSGFNLTSLGFEGKKSSLCSNKK</sequence>
<evidence type="ECO:0000313" key="2">
    <source>
        <dbReference type="Proteomes" id="UP000037777"/>
    </source>
</evidence>